<reference evidence="2 5" key="1">
    <citation type="submission" date="2014-07" db="EMBL/GenBank/DDBJ databases">
        <authorList>
            <person name="Wibberg Daniel"/>
        </authorList>
    </citation>
    <scope>NUCLEOTIDE SEQUENCE [LARGE SCALE GENOMIC DNA]</scope>
</reference>
<evidence type="ECO:0000313" key="4">
    <source>
        <dbReference type="Proteomes" id="UP000032076"/>
    </source>
</evidence>
<dbReference type="PATRIC" id="fig|35841.7.peg.2479"/>
<gene>
    <name evidence="3" type="ORF">B4167_3754</name>
    <name evidence="2" type="ORF">BT1A1_0234</name>
</gene>
<feature type="transmembrane region" description="Helical" evidence="1">
    <location>
        <begin position="28"/>
        <end position="50"/>
    </location>
</feature>
<keyword evidence="1" id="KW-1133">Transmembrane helix</keyword>
<dbReference type="AlphaFoldDB" id="A0A090IX33"/>
<evidence type="ECO:0000313" key="2">
    <source>
        <dbReference type="EMBL" id="CEE00095.1"/>
    </source>
</evidence>
<evidence type="ECO:0000256" key="1">
    <source>
        <dbReference type="SAM" id="Phobius"/>
    </source>
</evidence>
<keyword evidence="1" id="KW-0472">Membrane</keyword>
<dbReference type="EMBL" id="JXLU01000129">
    <property type="protein sequence ID" value="KIO71402.1"/>
    <property type="molecule type" value="Genomic_DNA"/>
</dbReference>
<reference evidence="3 4" key="2">
    <citation type="submission" date="2015-01" db="EMBL/GenBank/DDBJ databases">
        <title>Draft Genome Sequences of Four Bacillus thermoamylovorans Strains, Isolated From Food Products.</title>
        <authorList>
            <person name="Krawcyk A.O."/>
            <person name="Berendsen E.M."/>
            <person name="Eijlander R.T."/>
            <person name="de Jong A."/>
            <person name="Wells-Bennik M."/>
            <person name="Kuipers O.P."/>
        </authorList>
    </citation>
    <scope>NUCLEOTIDE SEQUENCE [LARGE SCALE GENOMIC DNA]</scope>
    <source>
        <strain evidence="3 4">B4167</strain>
    </source>
</reference>
<sequence length="155" mass="18375">MEFVIDVYLIFLILFFSIKKKFHIIVNIFNYFVLAFLLSSYFSIIGVNLGAFKIEGDMKLEILFRLYELIFEPLICIGYLNLFCSVKSKLKKIVLSVFVFFIFWAAEFLFVQLGVITFINWNYQKTLISLFGILLTTYFCQQWFRSILKKEGIQT</sequence>
<dbReference type="Proteomes" id="UP000040576">
    <property type="component" value="Unassembled WGS sequence"/>
</dbReference>
<feature type="transmembrane region" description="Helical" evidence="1">
    <location>
        <begin position="127"/>
        <end position="144"/>
    </location>
</feature>
<proteinExistence type="predicted"/>
<organism evidence="2 5">
    <name type="scientific">Caldibacillus thermoamylovorans</name>
    <dbReference type="NCBI Taxonomy" id="35841"/>
    <lineage>
        <taxon>Bacteria</taxon>
        <taxon>Bacillati</taxon>
        <taxon>Bacillota</taxon>
        <taxon>Bacilli</taxon>
        <taxon>Bacillales</taxon>
        <taxon>Bacillaceae</taxon>
        <taxon>Caldibacillus</taxon>
    </lineage>
</organism>
<evidence type="ECO:0000313" key="3">
    <source>
        <dbReference type="EMBL" id="KIO71402.1"/>
    </source>
</evidence>
<keyword evidence="1" id="KW-0812">Transmembrane</keyword>
<feature type="transmembrane region" description="Helical" evidence="1">
    <location>
        <begin position="62"/>
        <end position="82"/>
    </location>
</feature>
<dbReference type="Proteomes" id="UP000032076">
    <property type="component" value="Unassembled WGS sequence"/>
</dbReference>
<feature type="transmembrane region" description="Helical" evidence="1">
    <location>
        <begin position="94"/>
        <end position="121"/>
    </location>
</feature>
<protein>
    <submittedName>
        <fullName evidence="2">Putative membrane protein</fullName>
    </submittedName>
</protein>
<keyword evidence="5" id="KW-1185">Reference proteome</keyword>
<accession>A0A090IX33</accession>
<dbReference type="EMBL" id="CCRF01000010">
    <property type="protein sequence ID" value="CEE00095.1"/>
    <property type="molecule type" value="Genomic_DNA"/>
</dbReference>
<evidence type="ECO:0000313" key="5">
    <source>
        <dbReference type="Proteomes" id="UP000040576"/>
    </source>
</evidence>
<name>A0A090IX33_9BACI</name>